<evidence type="ECO:0000259" key="6">
    <source>
        <dbReference type="Pfam" id="PF00294"/>
    </source>
</evidence>
<keyword evidence="5" id="KW-0067">ATP-binding</keyword>
<dbReference type="PANTHER" id="PTHR43085:SF1">
    <property type="entry name" value="PSEUDOURIDINE KINASE-RELATED"/>
    <property type="match status" value="1"/>
</dbReference>
<dbReference type="PANTHER" id="PTHR43085">
    <property type="entry name" value="HEXOKINASE FAMILY MEMBER"/>
    <property type="match status" value="1"/>
</dbReference>
<dbReference type="EMBL" id="JBIQWL010000008">
    <property type="protein sequence ID" value="MFH8252320.1"/>
    <property type="molecule type" value="Genomic_DNA"/>
</dbReference>
<name>A0ABW7QBP2_9MICO</name>
<comment type="similarity">
    <text evidence="1">Belongs to the carbohydrate kinase PfkB family.</text>
</comment>
<feature type="domain" description="Carbohydrate kinase PfkB" evidence="6">
    <location>
        <begin position="9"/>
        <end position="299"/>
    </location>
</feature>
<evidence type="ECO:0000256" key="3">
    <source>
        <dbReference type="ARBA" id="ARBA00022741"/>
    </source>
</evidence>
<accession>A0ABW7QBP2</accession>
<evidence type="ECO:0000256" key="5">
    <source>
        <dbReference type="ARBA" id="ARBA00022840"/>
    </source>
</evidence>
<dbReference type="Proteomes" id="UP001610861">
    <property type="component" value="Unassembled WGS sequence"/>
</dbReference>
<comment type="caution">
    <text evidence="7">The sequence shown here is derived from an EMBL/GenBank/DDBJ whole genome shotgun (WGS) entry which is preliminary data.</text>
</comment>
<organism evidence="7 8">
    <name type="scientific">Microbacterium alkaliflavum</name>
    <dbReference type="NCBI Taxonomy" id="3248839"/>
    <lineage>
        <taxon>Bacteria</taxon>
        <taxon>Bacillati</taxon>
        <taxon>Actinomycetota</taxon>
        <taxon>Actinomycetes</taxon>
        <taxon>Micrococcales</taxon>
        <taxon>Microbacteriaceae</taxon>
        <taxon>Microbacterium</taxon>
    </lineage>
</organism>
<dbReference type="PROSITE" id="PS00583">
    <property type="entry name" value="PFKB_KINASES_1"/>
    <property type="match status" value="1"/>
</dbReference>
<dbReference type="EC" id="2.7.1.-" evidence="7"/>
<dbReference type="InterPro" id="IPR050306">
    <property type="entry name" value="PfkB_Carbo_kinase"/>
</dbReference>
<dbReference type="Gene3D" id="3.40.1190.20">
    <property type="match status" value="1"/>
</dbReference>
<dbReference type="InterPro" id="IPR002139">
    <property type="entry name" value="Ribo/fructo_kinase"/>
</dbReference>
<keyword evidence="3" id="KW-0547">Nucleotide-binding</keyword>
<keyword evidence="2 7" id="KW-0808">Transferase</keyword>
<evidence type="ECO:0000256" key="4">
    <source>
        <dbReference type="ARBA" id="ARBA00022777"/>
    </source>
</evidence>
<proteinExistence type="inferred from homology"/>
<evidence type="ECO:0000313" key="8">
    <source>
        <dbReference type="Proteomes" id="UP001610861"/>
    </source>
</evidence>
<dbReference type="PRINTS" id="PR00990">
    <property type="entry name" value="RIBOKINASE"/>
</dbReference>
<dbReference type="InterPro" id="IPR011611">
    <property type="entry name" value="PfkB_dom"/>
</dbReference>
<reference evidence="7 8" key="1">
    <citation type="submission" date="2024-09" db="EMBL/GenBank/DDBJ databases">
        <authorList>
            <person name="Pan X."/>
        </authorList>
    </citation>
    <scope>NUCLEOTIDE SEQUENCE [LARGE SCALE GENOMIC DNA]</scope>
    <source>
        <strain evidence="7 8">B2969</strain>
    </source>
</reference>
<gene>
    <name evidence="7" type="ORF">ACH3VR_18285</name>
</gene>
<sequence>MTDRDAAPRVVVVGEALVDIVHRADGRVDESPGGSPANVALALGRLGRAPRLVTRLGDDRHGRGVRAWLIDSEVTVDAVPALRTATATARLDAAGAAEYEFDLEWALEGASVADADIVHAGSIGALLPPGGDEVARLAADLAGTALVTFDPNVRPSLLGDPAAARTRVTGYLGVADVVKASEEDLAWLHPDLSPLEAAQRWHDAGPAVVVVTRGGEGCLAVTDAGVLEVPAVTVSVVDTVGAGDTFMGTLIDGLLGAGYRDVTHRARLRGIPPAELEAILRVCAEAAAIAVSRPGADPPSRAELDSTISARLQAATSTKG</sequence>
<dbReference type="InterPro" id="IPR002173">
    <property type="entry name" value="Carboh/pur_kinase_PfkB_CS"/>
</dbReference>
<evidence type="ECO:0000256" key="2">
    <source>
        <dbReference type="ARBA" id="ARBA00022679"/>
    </source>
</evidence>
<dbReference type="SUPFAM" id="SSF53613">
    <property type="entry name" value="Ribokinase-like"/>
    <property type="match status" value="1"/>
</dbReference>
<keyword evidence="4 7" id="KW-0418">Kinase</keyword>
<dbReference type="RefSeq" id="WP_397557747.1">
    <property type="nucleotide sequence ID" value="NZ_JBIQWL010000008.1"/>
</dbReference>
<evidence type="ECO:0000256" key="1">
    <source>
        <dbReference type="ARBA" id="ARBA00010688"/>
    </source>
</evidence>
<protein>
    <submittedName>
        <fullName evidence="7">Carbohydrate kinase</fullName>
        <ecNumber evidence="7">2.7.1.-</ecNumber>
    </submittedName>
</protein>
<keyword evidence="8" id="KW-1185">Reference proteome</keyword>
<dbReference type="InterPro" id="IPR029056">
    <property type="entry name" value="Ribokinase-like"/>
</dbReference>
<dbReference type="Pfam" id="PF00294">
    <property type="entry name" value="PfkB"/>
    <property type="match status" value="1"/>
</dbReference>
<evidence type="ECO:0000313" key="7">
    <source>
        <dbReference type="EMBL" id="MFH8252320.1"/>
    </source>
</evidence>
<dbReference type="CDD" id="cd01167">
    <property type="entry name" value="bac_FRK"/>
    <property type="match status" value="1"/>
</dbReference>
<dbReference type="GO" id="GO:0016301">
    <property type="term" value="F:kinase activity"/>
    <property type="evidence" value="ECO:0007669"/>
    <property type="project" value="UniProtKB-KW"/>
</dbReference>